<dbReference type="Proteomes" id="UP000789570">
    <property type="component" value="Unassembled WGS sequence"/>
</dbReference>
<evidence type="ECO:0000313" key="1">
    <source>
        <dbReference type="EMBL" id="CAG8551226.1"/>
    </source>
</evidence>
<organism evidence="1 2">
    <name type="scientific">Funneliformis caledonium</name>
    <dbReference type="NCBI Taxonomy" id="1117310"/>
    <lineage>
        <taxon>Eukaryota</taxon>
        <taxon>Fungi</taxon>
        <taxon>Fungi incertae sedis</taxon>
        <taxon>Mucoromycota</taxon>
        <taxon>Glomeromycotina</taxon>
        <taxon>Glomeromycetes</taxon>
        <taxon>Glomerales</taxon>
        <taxon>Glomeraceae</taxon>
        <taxon>Funneliformis</taxon>
    </lineage>
</organism>
<name>A0A9N9B2K6_9GLOM</name>
<keyword evidence="2" id="KW-1185">Reference proteome</keyword>
<dbReference type="EMBL" id="CAJVPQ010001412">
    <property type="protein sequence ID" value="CAG8551226.1"/>
    <property type="molecule type" value="Genomic_DNA"/>
</dbReference>
<reference evidence="1" key="1">
    <citation type="submission" date="2021-06" db="EMBL/GenBank/DDBJ databases">
        <authorList>
            <person name="Kallberg Y."/>
            <person name="Tangrot J."/>
            <person name="Rosling A."/>
        </authorList>
    </citation>
    <scope>NUCLEOTIDE SEQUENCE</scope>
    <source>
        <strain evidence="1">UK204</strain>
    </source>
</reference>
<comment type="caution">
    <text evidence="1">The sequence shown here is derived from an EMBL/GenBank/DDBJ whole genome shotgun (WGS) entry which is preliminary data.</text>
</comment>
<accession>A0A9N9B2K6</accession>
<proteinExistence type="predicted"/>
<evidence type="ECO:0000313" key="2">
    <source>
        <dbReference type="Proteomes" id="UP000789570"/>
    </source>
</evidence>
<gene>
    <name evidence="1" type="ORF">FCALED_LOCUS6130</name>
</gene>
<sequence length="43" mass="4597">MTNLVAGVLNDVTDQGMGSITRLSNGDFLFVTYYLSQGLSLNA</sequence>
<feature type="non-terminal residue" evidence="1">
    <location>
        <position position="43"/>
    </location>
</feature>
<dbReference type="AlphaFoldDB" id="A0A9N9B2K6"/>
<protein>
    <submittedName>
        <fullName evidence="1">8945_t:CDS:1</fullName>
    </submittedName>
</protein>